<evidence type="ECO:0000256" key="4">
    <source>
        <dbReference type="ARBA" id="ARBA00022692"/>
    </source>
</evidence>
<feature type="transmembrane region" description="Helical" evidence="7">
    <location>
        <begin position="290"/>
        <end position="310"/>
    </location>
</feature>
<accession>A0A4Q9DJ08</accession>
<protein>
    <submittedName>
        <fullName evidence="9">Adhesin</fullName>
    </submittedName>
</protein>
<feature type="transmembrane region" description="Helical" evidence="7">
    <location>
        <begin position="197"/>
        <end position="216"/>
    </location>
</feature>
<proteinExistence type="inferred from homology"/>
<keyword evidence="3" id="KW-1003">Cell membrane</keyword>
<comment type="subcellular location">
    <subcellularLocation>
        <location evidence="1">Cell membrane</location>
        <topology evidence="1">Multi-pass membrane protein</topology>
    </subcellularLocation>
</comment>
<keyword evidence="5 7" id="KW-1133">Transmembrane helix</keyword>
<evidence type="ECO:0000256" key="7">
    <source>
        <dbReference type="SAM" id="Phobius"/>
    </source>
</evidence>
<keyword evidence="6 7" id="KW-0472">Membrane</keyword>
<feature type="transmembrane region" description="Helical" evidence="7">
    <location>
        <begin position="322"/>
        <end position="341"/>
    </location>
</feature>
<reference evidence="9 10" key="1">
    <citation type="submission" date="2019-02" db="EMBL/GenBank/DDBJ databases">
        <title>Paenibacillus sp. nov., isolated from surface-sterilized tissue of Thalictrum simplex L.</title>
        <authorList>
            <person name="Tuo L."/>
        </authorList>
    </citation>
    <scope>NUCLEOTIDE SEQUENCE [LARGE SCALE GENOMIC DNA]</scope>
    <source>
        <strain evidence="9 10">N2SHLJ1</strain>
    </source>
</reference>
<feature type="transmembrane region" description="Helical" evidence="7">
    <location>
        <begin position="228"/>
        <end position="248"/>
    </location>
</feature>
<comment type="similarity">
    <text evidence="2">Belongs to the acyltransferase 3 family.</text>
</comment>
<dbReference type="Proteomes" id="UP000293142">
    <property type="component" value="Unassembled WGS sequence"/>
</dbReference>
<evidence type="ECO:0000256" key="2">
    <source>
        <dbReference type="ARBA" id="ARBA00007400"/>
    </source>
</evidence>
<dbReference type="AlphaFoldDB" id="A0A4Q9DJ08"/>
<feature type="transmembrane region" description="Helical" evidence="7">
    <location>
        <begin position="163"/>
        <end position="182"/>
    </location>
</feature>
<dbReference type="InterPro" id="IPR002656">
    <property type="entry name" value="Acyl_transf_3_dom"/>
</dbReference>
<gene>
    <name evidence="9" type="ORF">EYB31_31775</name>
</gene>
<feature type="transmembrane region" description="Helical" evidence="7">
    <location>
        <begin position="20"/>
        <end position="40"/>
    </location>
</feature>
<feature type="transmembrane region" description="Helical" evidence="7">
    <location>
        <begin position="133"/>
        <end position="151"/>
    </location>
</feature>
<keyword evidence="4 7" id="KW-0812">Transmembrane</keyword>
<dbReference type="OrthoDB" id="65129at2"/>
<dbReference type="RefSeq" id="WP_131017544.1">
    <property type="nucleotide sequence ID" value="NZ_SIRE01000029.1"/>
</dbReference>
<comment type="caution">
    <text evidence="9">The sequence shown here is derived from an EMBL/GenBank/DDBJ whole genome shotgun (WGS) entry which is preliminary data.</text>
</comment>
<organism evidence="9 10">
    <name type="scientific">Paenibacillus thalictri</name>
    <dbReference type="NCBI Taxonomy" id="2527873"/>
    <lineage>
        <taxon>Bacteria</taxon>
        <taxon>Bacillati</taxon>
        <taxon>Bacillota</taxon>
        <taxon>Bacilli</taxon>
        <taxon>Bacillales</taxon>
        <taxon>Paenibacillaceae</taxon>
        <taxon>Paenibacillus</taxon>
    </lineage>
</organism>
<sequence length="385" mass="44074">MQETRTNLAKDARPVINEAFVLRSVACLSILLLHAVTRTVPEGQHAVDLLKLMLTFGTPTFVFISELILSFSYPASTPKSFWKGRLKYLLMPYILFGAFYALVKAVDVSMSEKTPLLLNFFQFLWRHLLLGEYHGYFILIIFQFYVLHLVFNRYVRDRLSSKLVIPAALIINLAYLAFFNFVKEPPIPFSYYIWDKLYWFPFPGWLFYFAVAYYAGRNYKAFSQALSRYGGLLLAFVVLSALGLYAMLHFNYLTVISSKRLDMVFFTTAMILALFWLSSRLKQPPRFLVWISRYSFGIYLIHPFFTAILFKMMSKWMPIDNPVINIAILSAGSLFASILVVKMLQPIPISQYVIGKIGVGTSKKTPPPAARVAVLEANQADGARP</sequence>
<dbReference type="PANTHER" id="PTHR40074">
    <property type="entry name" value="O-ACETYLTRANSFERASE WECH"/>
    <property type="match status" value="1"/>
</dbReference>
<evidence type="ECO:0000256" key="3">
    <source>
        <dbReference type="ARBA" id="ARBA00022475"/>
    </source>
</evidence>
<feature type="transmembrane region" description="Helical" evidence="7">
    <location>
        <begin position="86"/>
        <end position="103"/>
    </location>
</feature>
<evidence type="ECO:0000256" key="5">
    <source>
        <dbReference type="ARBA" id="ARBA00022989"/>
    </source>
</evidence>
<dbReference type="GO" id="GO:0016413">
    <property type="term" value="F:O-acetyltransferase activity"/>
    <property type="evidence" value="ECO:0007669"/>
    <property type="project" value="TreeGrafter"/>
</dbReference>
<dbReference type="GO" id="GO:0005886">
    <property type="term" value="C:plasma membrane"/>
    <property type="evidence" value="ECO:0007669"/>
    <property type="project" value="UniProtKB-SubCell"/>
</dbReference>
<feature type="transmembrane region" description="Helical" evidence="7">
    <location>
        <begin position="260"/>
        <end position="278"/>
    </location>
</feature>
<evidence type="ECO:0000313" key="9">
    <source>
        <dbReference type="EMBL" id="TBL70828.1"/>
    </source>
</evidence>
<dbReference type="GO" id="GO:0009246">
    <property type="term" value="P:enterobacterial common antigen biosynthetic process"/>
    <property type="evidence" value="ECO:0007669"/>
    <property type="project" value="TreeGrafter"/>
</dbReference>
<evidence type="ECO:0000259" key="8">
    <source>
        <dbReference type="Pfam" id="PF01757"/>
    </source>
</evidence>
<evidence type="ECO:0000256" key="6">
    <source>
        <dbReference type="ARBA" id="ARBA00023136"/>
    </source>
</evidence>
<evidence type="ECO:0000313" key="10">
    <source>
        <dbReference type="Proteomes" id="UP000293142"/>
    </source>
</evidence>
<feature type="domain" description="Acyltransferase 3" evidence="8">
    <location>
        <begin position="21"/>
        <end position="340"/>
    </location>
</feature>
<evidence type="ECO:0000256" key="1">
    <source>
        <dbReference type="ARBA" id="ARBA00004651"/>
    </source>
</evidence>
<dbReference type="PANTHER" id="PTHR40074:SF2">
    <property type="entry name" value="O-ACETYLTRANSFERASE WECH"/>
    <property type="match status" value="1"/>
</dbReference>
<name>A0A4Q9DJ08_9BACL</name>
<dbReference type="EMBL" id="SIRE01000029">
    <property type="protein sequence ID" value="TBL70828.1"/>
    <property type="molecule type" value="Genomic_DNA"/>
</dbReference>
<feature type="transmembrane region" description="Helical" evidence="7">
    <location>
        <begin position="52"/>
        <end position="74"/>
    </location>
</feature>
<dbReference type="Pfam" id="PF01757">
    <property type="entry name" value="Acyl_transf_3"/>
    <property type="match status" value="1"/>
</dbReference>
<keyword evidence="10" id="KW-1185">Reference proteome</keyword>